<reference evidence="2 3" key="1">
    <citation type="submission" date="2021-06" db="EMBL/GenBank/DDBJ databases">
        <title>Caerostris extrusa draft genome.</title>
        <authorList>
            <person name="Kono N."/>
            <person name="Arakawa K."/>
        </authorList>
    </citation>
    <scope>NUCLEOTIDE SEQUENCE [LARGE SCALE GENOMIC DNA]</scope>
</reference>
<feature type="region of interest" description="Disordered" evidence="1">
    <location>
        <begin position="42"/>
        <end position="90"/>
    </location>
</feature>
<sequence>MGWSTLQKKPLPLCDSYPQSAAMRRKERLMWRQGDLKLVCLLSPPQHPPDPARPLPLSPSSHSLRMRRRHTSPDRSTPQGDSETGRFSDEMKVFRWSQTFHQHM</sequence>
<protein>
    <submittedName>
        <fullName evidence="2">Uncharacterized protein</fullName>
    </submittedName>
</protein>
<dbReference type="EMBL" id="BPLR01006155">
    <property type="protein sequence ID" value="GIY07786.1"/>
    <property type="molecule type" value="Genomic_DNA"/>
</dbReference>
<name>A0AAV4QFS3_CAEEX</name>
<dbReference type="Proteomes" id="UP001054945">
    <property type="component" value="Unassembled WGS sequence"/>
</dbReference>
<dbReference type="AlphaFoldDB" id="A0AAV4QFS3"/>
<keyword evidence="3" id="KW-1185">Reference proteome</keyword>
<feature type="compositionally biased region" description="Pro residues" evidence="1">
    <location>
        <begin position="45"/>
        <end position="57"/>
    </location>
</feature>
<evidence type="ECO:0000313" key="3">
    <source>
        <dbReference type="Proteomes" id="UP001054945"/>
    </source>
</evidence>
<comment type="caution">
    <text evidence="2">The sequence shown here is derived from an EMBL/GenBank/DDBJ whole genome shotgun (WGS) entry which is preliminary data.</text>
</comment>
<evidence type="ECO:0000313" key="2">
    <source>
        <dbReference type="EMBL" id="GIY07786.1"/>
    </source>
</evidence>
<evidence type="ECO:0000256" key="1">
    <source>
        <dbReference type="SAM" id="MobiDB-lite"/>
    </source>
</evidence>
<proteinExistence type="predicted"/>
<organism evidence="2 3">
    <name type="scientific">Caerostris extrusa</name>
    <name type="common">Bark spider</name>
    <name type="synonym">Caerostris bankana</name>
    <dbReference type="NCBI Taxonomy" id="172846"/>
    <lineage>
        <taxon>Eukaryota</taxon>
        <taxon>Metazoa</taxon>
        <taxon>Ecdysozoa</taxon>
        <taxon>Arthropoda</taxon>
        <taxon>Chelicerata</taxon>
        <taxon>Arachnida</taxon>
        <taxon>Araneae</taxon>
        <taxon>Araneomorphae</taxon>
        <taxon>Entelegynae</taxon>
        <taxon>Araneoidea</taxon>
        <taxon>Araneidae</taxon>
        <taxon>Caerostris</taxon>
    </lineage>
</organism>
<accession>A0AAV4QFS3</accession>
<gene>
    <name evidence="2" type="ORF">CEXT_559751</name>
</gene>